<feature type="transmembrane region" description="Helical" evidence="1">
    <location>
        <begin position="93"/>
        <end position="117"/>
    </location>
</feature>
<keyword evidence="4" id="KW-1185">Reference proteome</keyword>
<reference evidence="2" key="1">
    <citation type="submission" date="2009-11" db="EMBL/GenBank/DDBJ databases">
        <authorList>
            <consortium name="The Broad Institute Genome Sequencing Platform"/>
            <person name="Ward D."/>
            <person name="Feldgarden M."/>
            <person name="Earl A."/>
            <person name="Young S.K."/>
            <person name="Zeng Q."/>
            <person name="Koehrsen M."/>
            <person name="Alvarado L."/>
            <person name="Berlin A."/>
            <person name="Bochicchio J."/>
            <person name="Borenstein D."/>
            <person name="Chapman S.B."/>
            <person name="Chen Z."/>
            <person name="Engels R."/>
            <person name="Freedman E."/>
            <person name="Gellesch M."/>
            <person name="Goldberg J."/>
            <person name="Griggs A."/>
            <person name="Gujja S."/>
            <person name="Heilman E."/>
            <person name="Heiman D."/>
            <person name="Hepburn T."/>
            <person name="Howarth C."/>
            <person name="Jen D."/>
            <person name="Larson L."/>
            <person name="Lewis B."/>
            <person name="Mehta T."/>
            <person name="Park D."/>
            <person name="Pearson M."/>
            <person name="Roberts A."/>
            <person name="Saif S."/>
            <person name="Shea T."/>
            <person name="Shenoy N."/>
            <person name="Sisk P."/>
            <person name="Stolte C."/>
            <person name="Sykes S."/>
            <person name="Thomson T."/>
            <person name="Walk T."/>
            <person name="White J."/>
            <person name="Yandava C."/>
            <person name="Izard J."/>
            <person name="Baranova O.V."/>
            <person name="Blanton J.M."/>
            <person name="Tanner A.C."/>
            <person name="Dewhirst F.E."/>
            <person name="Haas B."/>
            <person name="Nusbaum C."/>
            <person name="Birren B."/>
        </authorList>
    </citation>
    <scope>NUCLEOTIDE SEQUENCE [LARGE SCALE GENOMIC DNA]</scope>
    <source>
        <strain evidence="2">1-1 BBBD Race 1</strain>
    </source>
</reference>
<dbReference type="VEuPathDB" id="FungiDB:PTTG_12396"/>
<feature type="transmembrane region" description="Helical" evidence="1">
    <location>
        <begin position="137"/>
        <end position="162"/>
    </location>
</feature>
<keyword evidence="1" id="KW-0472">Membrane</keyword>
<feature type="transmembrane region" description="Helical" evidence="1">
    <location>
        <begin position="183"/>
        <end position="210"/>
    </location>
</feature>
<dbReference type="OrthoDB" id="2505786at2759"/>
<evidence type="ECO:0000313" key="2">
    <source>
        <dbReference type="EMBL" id="OAV91003.1"/>
    </source>
</evidence>
<feature type="transmembrane region" description="Helical" evidence="1">
    <location>
        <begin position="355"/>
        <end position="376"/>
    </location>
</feature>
<reference evidence="2" key="2">
    <citation type="submission" date="2016-05" db="EMBL/GenBank/DDBJ databases">
        <title>Comparative analysis highlights variable genome content of wheat rusts and divergence of the mating loci.</title>
        <authorList>
            <person name="Cuomo C.A."/>
            <person name="Bakkeren G."/>
            <person name="Szabo L."/>
            <person name="Khalil H."/>
            <person name="Joly D."/>
            <person name="Goldberg J."/>
            <person name="Young S."/>
            <person name="Zeng Q."/>
            <person name="Fellers J."/>
        </authorList>
    </citation>
    <scope>NUCLEOTIDE SEQUENCE [LARGE SCALE GENOMIC DNA]</scope>
    <source>
        <strain evidence="2">1-1 BBBD Race 1</strain>
    </source>
</reference>
<dbReference type="EnsemblFungi" id="PTTG_12396-t43_1">
    <property type="protein sequence ID" value="PTTG_12396-t43_1-p1"/>
    <property type="gene ID" value="PTTG_12396"/>
</dbReference>
<sequence>MASRGSGPIPAGVNPFALQVAQFTSQLFSEFSGFTKGLLIFLFICHLVVAVFCSVILVLPYVHGIKRSQWIFRRLYIKNRPGQSAQLYKAPLFWLNAGVVMTMSQLLGSVATLAYIIDWFKIASTVGRPSATLTEPAIGLMFMCEMLTYWSLMHCFVVTIYYDHETQAEDIAQEFRKWTPSPTFINVLFLGFPMVIIIATVSVFGVMSVFHAELVHQATDMLEILKEGASVWDQLKVPTTSVSEKYQLVTQLTEVVSGAKSTGDQIQQRVTRSVKFIRILLSIILALISVTFVCFIGVSSIVVMKFHQQQVRSRRESCKPNPFRQWFRPKDWPSASEEQNSSNTRKLVNRQFFHLLIRAVFIIVSMITSMTLFGLWVTRTGDFISSPYWRGVTSWVSTLACTWSSIPIAWQCYCHRDTCRKPGGYPDPRKKRKQTKWAIHKSNTTQICEILHEGGKRRADPACFLKVYDPCGQRLVLIKLLVALAPRAASFLLQWDP</sequence>
<evidence type="ECO:0000256" key="1">
    <source>
        <dbReference type="SAM" id="Phobius"/>
    </source>
</evidence>
<reference evidence="3 4" key="3">
    <citation type="journal article" date="2017" name="G3 (Bethesda)">
        <title>Comparative analysis highlights variable genome content of wheat rusts and divergence of the mating loci.</title>
        <authorList>
            <person name="Cuomo C.A."/>
            <person name="Bakkeren G."/>
            <person name="Khalil H.B."/>
            <person name="Panwar V."/>
            <person name="Joly D."/>
            <person name="Linning R."/>
            <person name="Sakthikumar S."/>
            <person name="Song X."/>
            <person name="Adiconis X."/>
            <person name="Fan L."/>
            <person name="Goldberg J.M."/>
            <person name="Levin J.Z."/>
            <person name="Young S."/>
            <person name="Zeng Q."/>
            <person name="Anikster Y."/>
            <person name="Bruce M."/>
            <person name="Wang M."/>
            <person name="Yin C."/>
            <person name="McCallum B."/>
            <person name="Szabo L.J."/>
            <person name="Hulbert S."/>
            <person name="Chen X."/>
            <person name="Fellers J.P."/>
        </authorList>
    </citation>
    <scope>NUCLEOTIDE SEQUENCE</scope>
    <source>
        <strain evidence="4">Isolate 1-1 / race 1 (BBBD)</strain>
        <strain evidence="3">isolate 1-1 / race 1 (BBBD)</strain>
    </source>
</reference>
<name>A0A180GGA9_PUCT1</name>
<feature type="transmembrane region" description="Helical" evidence="1">
    <location>
        <begin position="388"/>
        <end position="410"/>
    </location>
</feature>
<dbReference type="Proteomes" id="UP000005240">
    <property type="component" value="Unassembled WGS sequence"/>
</dbReference>
<evidence type="ECO:0000313" key="3">
    <source>
        <dbReference type="EnsemblFungi" id="PTTG_12396-t43_1-p1"/>
    </source>
</evidence>
<proteinExistence type="predicted"/>
<feature type="transmembrane region" description="Helical" evidence="1">
    <location>
        <begin position="38"/>
        <end position="62"/>
    </location>
</feature>
<evidence type="ECO:0000313" key="4">
    <source>
        <dbReference type="Proteomes" id="UP000005240"/>
    </source>
</evidence>
<dbReference type="EMBL" id="ADAS02000089">
    <property type="protein sequence ID" value="OAV91003.1"/>
    <property type="molecule type" value="Genomic_DNA"/>
</dbReference>
<protein>
    <submittedName>
        <fullName evidence="2 3">Uncharacterized protein</fullName>
    </submittedName>
</protein>
<reference evidence="3" key="4">
    <citation type="submission" date="2025-05" db="UniProtKB">
        <authorList>
            <consortium name="EnsemblFungi"/>
        </authorList>
    </citation>
    <scope>IDENTIFICATION</scope>
    <source>
        <strain evidence="3">isolate 1-1 / race 1 (BBBD)</strain>
    </source>
</reference>
<keyword evidence="1" id="KW-0812">Transmembrane</keyword>
<feature type="transmembrane region" description="Helical" evidence="1">
    <location>
        <begin position="279"/>
        <end position="304"/>
    </location>
</feature>
<dbReference type="AlphaFoldDB" id="A0A180GGA9"/>
<accession>A0A180GGA9</accession>
<keyword evidence="1" id="KW-1133">Transmembrane helix</keyword>
<organism evidence="2">
    <name type="scientific">Puccinia triticina (isolate 1-1 / race 1 (BBBD))</name>
    <name type="common">Brown leaf rust fungus</name>
    <dbReference type="NCBI Taxonomy" id="630390"/>
    <lineage>
        <taxon>Eukaryota</taxon>
        <taxon>Fungi</taxon>
        <taxon>Dikarya</taxon>
        <taxon>Basidiomycota</taxon>
        <taxon>Pucciniomycotina</taxon>
        <taxon>Pucciniomycetes</taxon>
        <taxon>Pucciniales</taxon>
        <taxon>Pucciniaceae</taxon>
        <taxon>Puccinia</taxon>
    </lineage>
</organism>
<gene>
    <name evidence="2" type="ORF">PTTG_12396</name>
</gene>